<gene>
    <name evidence="1" type="ORF">WUBG_06151</name>
</gene>
<evidence type="ECO:0000313" key="2">
    <source>
        <dbReference type="Proteomes" id="UP000004810"/>
    </source>
</evidence>
<protein>
    <submittedName>
        <fullName evidence="1">Uncharacterized protein</fullName>
    </submittedName>
</protein>
<name>J9EKE7_WUCBA</name>
<evidence type="ECO:0000313" key="1">
    <source>
        <dbReference type="EMBL" id="EJW82936.1"/>
    </source>
</evidence>
<feature type="non-terminal residue" evidence="1">
    <location>
        <position position="1"/>
    </location>
</feature>
<comment type="caution">
    <text evidence="1">The sequence shown here is derived from an EMBL/GenBank/DDBJ whole genome shotgun (WGS) entry which is preliminary data.</text>
</comment>
<proteinExistence type="predicted"/>
<dbReference type="AlphaFoldDB" id="J9EKE7"/>
<dbReference type="EMBL" id="ADBV01002543">
    <property type="protein sequence ID" value="EJW82936.1"/>
    <property type="molecule type" value="Genomic_DNA"/>
</dbReference>
<dbReference type="Proteomes" id="UP000004810">
    <property type="component" value="Unassembled WGS sequence"/>
</dbReference>
<accession>J9EKE7</accession>
<reference evidence="2" key="1">
    <citation type="submission" date="2012-08" db="EMBL/GenBank/DDBJ databases">
        <title>The Genome Sequence of Wuchereria bancrofti.</title>
        <authorList>
            <person name="Nutman T.B."/>
            <person name="Fink D.L."/>
            <person name="Russ C."/>
            <person name="Young S."/>
            <person name="Zeng Q."/>
            <person name="Koehrsen M."/>
            <person name="Alvarado L."/>
            <person name="Berlin A."/>
            <person name="Chapman S.B."/>
            <person name="Chen Z."/>
            <person name="Freedman E."/>
            <person name="Gellesch M."/>
            <person name="Goldberg J."/>
            <person name="Griggs A."/>
            <person name="Gujja S."/>
            <person name="Heilman E.R."/>
            <person name="Heiman D."/>
            <person name="Hepburn T."/>
            <person name="Howarth C."/>
            <person name="Jen D."/>
            <person name="Larson L."/>
            <person name="Lewis B."/>
            <person name="Mehta T."/>
            <person name="Park D."/>
            <person name="Pearson M."/>
            <person name="Roberts A."/>
            <person name="Saif S."/>
            <person name="Shea T."/>
            <person name="Shenoy N."/>
            <person name="Sisk P."/>
            <person name="Stolte C."/>
            <person name="Sykes S."/>
            <person name="Walk T."/>
            <person name="White J."/>
            <person name="Yandava C."/>
            <person name="Haas B."/>
            <person name="Henn M.R."/>
            <person name="Nusbaum C."/>
            <person name="Birren B."/>
        </authorList>
    </citation>
    <scope>NUCLEOTIDE SEQUENCE [LARGE SCALE GENOMIC DNA]</scope>
    <source>
        <strain evidence="2">NA</strain>
    </source>
</reference>
<organism evidence="1 2">
    <name type="scientific">Wuchereria bancrofti</name>
    <dbReference type="NCBI Taxonomy" id="6293"/>
    <lineage>
        <taxon>Eukaryota</taxon>
        <taxon>Metazoa</taxon>
        <taxon>Ecdysozoa</taxon>
        <taxon>Nematoda</taxon>
        <taxon>Chromadorea</taxon>
        <taxon>Rhabditida</taxon>
        <taxon>Spirurina</taxon>
        <taxon>Spiruromorpha</taxon>
        <taxon>Filarioidea</taxon>
        <taxon>Onchocercidae</taxon>
        <taxon>Wuchereria</taxon>
    </lineage>
</organism>
<sequence length="61" mass="7355">NIATVFVEEFRVREKGEEIASEEERMHERRRTWRMNHGARHTVVSARECDILNGYWLLLVK</sequence>